<reference evidence="1 2" key="1">
    <citation type="submission" date="2021-06" db="EMBL/GenBank/DDBJ databases">
        <title>Caerostris darwini draft genome.</title>
        <authorList>
            <person name="Kono N."/>
            <person name="Arakawa K."/>
        </authorList>
    </citation>
    <scope>NUCLEOTIDE SEQUENCE [LARGE SCALE GENOMIC DNA]</scope>
</reference>
<evidence type="ECO:0000313" key="1">
    <source>
        <dbReference type="EMBL" id="GIY01266.1"/>
    </source>
</evidence>
<protein>
    <submittedName>
        <fullName evidence="1">Uncharacterized protein</fullName>
    </submittedName>
</protein>
<sequence length="106" mass="11699">MEQDTHSFTYCVAADIHRKAEMGGKNPIRNDLVRLLLKQSTSLQGNTFKRSRTCIVLLTELQVRWARRARKKSGDGSLSSSGIRARRLGALCGSPLASSESLGPKR</sequence>
<dbReference type="Proteomes" id="UP001054837">
    <property type="component" value="Unassembled WGS sequence"/>
</dbReference>
<comment type="caution">
    <text evidence="1">The sequence shown here is derived from an EMBL/GenBank/DDBJ whole genome shotgun (WGS) entry which is preliminary data.</text>
</comment>
<keyword evidence="2" id="KW-1185">Reference proteome</keyword>
<organism evidence="1 2">
    <name type="scientific">Caerostris darwini</name>
    <dbReference type="NCBI Taxonomy" id="1538125"/>
    <lineage>
        <taxon>Eukaryota</taxon>
        <taxon>Metazoa</taxon>
        <taxon>Ecdysozoa</taxon>
        <taxon>Arthropoda</taxon>
        <taxon>Chelicerata</taxon>
        <taxon>Arachnida</taxon>
        <taxon>Araneae</taxon>
        <taxon>Araneomorphae</taxon>
        <taxon>Entelegynae</taxon>
        <taxon>Araneoidea</taxon>
        <taxon>Araneidae</taxon>
        <taxon>Caerostris</taxon>
    </lineage>
</organism>
<proteinExistence type="predicted"/>
<dbReference type="AlphaFoldDB" id="A0AAV4PY81"/>
<dbReference type="EMBL" id="BPLQ01003552">
    <property type="protein sequence ID" value="GIY01266.1"/>
    <property type="molecule type" value="Genomic_DNA"/>
</dbReference>
<name>A0AAV4PY81_9ARAC</name>
<gene>
    <name evidence="1" type="ORF">CDAR_213231</name>
</gene>
<accession>A0AAV4PY81</accession>
<evidence type="ECO:0000313" key="2">
    <source>
        <dbReference type="Proteomes" id="UP001054837"/>
    </source>
</evidence>